<protein>
    <recommendedName>
        <fullName evidence="7">TOG domain-containing protein</fullName>
    </recommendedName>
</protein>
<feature type="region of interest" description="Disordered" evidence="6">
    <location>
        <begin position="896"/>
        <end position="940"/>
    </location>
</feature>
<dbReference type="InterPro" id="IPR024395">
    <property type="entry name" value="CLASP_N_dom"/>
</dbReference>
<dbReference type="InterPro" id="IPR011989">
    <property type="entry name" value="ARM-like"/>
</dbReference>
<dbReference type="GO" id="GO:0005881">
    <property type="term" value="C:cytoplasmic microtubule"/>
    <property type="evidence" value="ECO:0007669"/>
    <property type="project" value="TreeGrafter"/>
</dbReference>
<dbReference type="PANTHER" id="PTHR21567">
    <property type="entry name" value="CLASP"/>
    <property type="match status" value="1"/>
</dbReference>
<feature type="region of interest" description="Disordered" evidence="6">
    <location>
        <begin position="627"/>
        <end position="758"/>
    </location>
</feature>
<evidence type="ECO:0000256" key="4">
    <source>
        <dbReference type="ARBA" id="ARBA00022701"/>
    </source>
</evidence>
<feature type="domain" description="TOG" evidence="7">
    <location>
        <begin position="354"/>
        <end position="603"/>
    </location>
</feature>
<dbReference type="GO" id="GO:0005815">
    <property type="term" value="C:microtubule organizing center"/>
    <property type="evidence" value="ECO:0007669"/>
    <property type="project" value="TreeGrafter"/>
</dbReference>
<dbReference type="GO" id="GO:0005876">
    <property type="term" value="C:spindle microtubule"/>
    <property type="evidence" value="ECO:0007669"/>
    <property type="project" value="TreeGrafter"/>
</dbReference>
<keyword evidence="4" id="KW-0493">Microtubule</keyword>
<comment type="similarity">
    <text evidence="2">Belongs to the CLASP family.</text>
</comment>
<evidence type="ECO:0000256" key="6">
    <source>
        <dbReference type="SAM" id="MobiDB-lite"/>
    </source>
</evidence>
<feature type="compositionally biased region" description="Low complexity" evidence="6">
    <location>
        <begin position="858"/>
        <end position="867"/>
    </location>
</feature>
<dbReference type="GO" id="GO:0008017">
    <property type="term" value="F:microtubule binding"/>
    <property type="evidence" value="ECO:0007669"/>
    <property type="project" value="TreeGrafter"/>
</dbReference>
<keyword evidence="5" id="KW-0498">Mitosis</keyword>
<evidence type="ECO:0000313" key="8">
    <source>
        <dbReference type="EMBL" id="OCB84439.1"/>
    </source>
</evidence>
<dbReference type="SMART" id="SM01349">
    <property type="entry name" value="TOG"/>
    <property type="match status" value="2"/>
</dbReference>
<proteinExistence type="inferred from homology"/>
<evidence type="ECO:0000259" key="7">
    <source>
        <dbReference type="SMART" id="SM01349"/>
    </source>
</evidence>
<keyword evidence="9" id="KW-1185">Reference proteome</keyword>
<feature type="region of interest" description="Disordered" evidence="6">
    <location>
        <begin position="1270"/>
        <end position="1301"/>
    </location>
</feature>
<dbReference type="InterPro" id="IPR016024">
    <property type="entry name" value="ARM-type_fold"/>
</dbReference>
<feature type="compositionally biased region" description="Polar residues" evidence="6">
    <location>
        <begin position="729"/>
        <end position="740"/>
    </location>
</feature>
<keyword evidence="3" id="KW-0132">Cell division</keyword>
<evidence type="ECO:0000256" key="5">
    <source>
        <dbReference type="ARBA" id="ARBA00022776"/>
    </source>
</evidence>
<comment type="subcellular location">
    <subcellularLocation>
        <location evidence="1">Cytoplasm</location>
        <location evidence="1">Cytoskeleton</location>
        <location evidence="1">Spindle</location>
    </subcellularLocation>
</comment>
<dbReference type="GO" id="GO:1990023">
    <property type="term" value="C:mitotic spindle midzone"/>
    <property type="evidence" value="ECO:0007669"/>
    <property type="project" value="TreeGrafter"/>
</dbReference>
<feature type="compositionally biased region" description="Low complexity" evidence="6">
    <location>
        <begin position="688"/>
        <end position="706"/>
    </location>
</feature>
<evidence type="ECO:0000256" key="3">
    <source>
        <dbReference type="ARBA" id="ARBA00022618"/>
    </source>
</evidence>
<evidence type="ECO:0000256" key="2">
    <source>
        <dbReference type="ARBA" id="ARBA00009549"/>
    </source>
</evidence>
<dbReference type="Gene3D" id="1.25.10.10">
    <property type="entry name" value="Leucine-rich Repeat Variant"/>
    <property type="match status" value="2"/>
</dbReference>
<feature type="region of interest" description="Disordered" evidence="6">
    <location>
        <begin position="266"/>
        <end position="345"/>
    </location>
</feature>
<evidence type="ECO:0000256" key="1">
    <source>
        <dbReference type="ARBA" id="ARBA00004186"/>
    </source>
</evidence>
<dbReference type="EMBL" id="LNZH02000215">
    <property type="protein sequence ID" value="OCB84439.1"/>
    <property type="molecule type" value="Genomic_DNA"/>
</dbReference>
<feature type="compositionally biased region" description="Basic and acidic residues" evidence="6">
    <location>
        <begin position="1270"/>
        <end position="1292"/>
    </location>
</feature>
<feature type="region of interest" description="Disordered" evidence="6">
    <location>
        <begin position="853"/>
        <end position="873"/>
    </location>
</feature>
<organism evidence="8 9">
    <name type="scientific">Sanghuangporus baumii</name>
    <name type="common">Phellinus baumii</name>
    <dbReference type="NCBI Taxonomy" id="108892"/>
    <lineage>
        <taxon>Eukaryota</taxon>
        <taxon>Fungi</taxon>
        <taxon>Dikarya</taxon>
        <taxon>Basidiomycota</taxon>
        <taxon>Agaricomycotina</taxon>
        <taxon>Agaricomycetes</taxon>
        <taxon>Hymenochaetales</taxon>
        <taxon>Hymenochaetaceae</taxon>
        <taxon>Sanghuangporus</taxon>
    </lineage>
</organism>
<comment type="caution">
    <text evidence="8">The sequence shown here is derived from an EMBL/GenBank/DDBJ whole genome shotgun (WGS) entry which is preliminary data.</text>
</comment>
<dbReference type="OrthoDB" id="46159at2759"/>
<accession>A0A9Q5N8E9</accession>
<sequence length="1301" mass="142374">MDSHDLEKLIAQCKSNDVDTKIDAVTKLQQAFQAGIELTDVDGLINALKACLRSSNQHLSAATLAVLPPFIQLLTTRTSKPDDPDEPVDVQKLRLVMTAFLPSGGLLDRLGDNRERSREKARESMVILGGLALRCGTSSFHMSSSSRIRDAGKGPETPIMIWERFLREGGLQSKVWKVREQAILTLVHARRLNPMLPLKPYLPHLVELLEDTDGTVRECARQSVVELFTGPTVTDAARTDLKREMTKKNVRKAIVDSVLQKLMAEGTRSASSAGNDHQDDVGSEASEPAMKKEYIPPSLKLQGRLPSASTAQSALNKSTSNSASVADSTSRPASRLGEDPITPTTESGDITAVYIASTKDLENEFADMLKYFEGRETEHNWAPRERSVNRVRGMLKGDVHIRYADAFLYCLKGGFIDASLKTLVSLRTTVSINTCNLYSELAIALGPAMDGLCEPIVTRLMGMASLTKKIVAIQSQQTVDTIVLHTSPHPKMYLNLIFQAVQDKNVQARQYGVNHLKLFLDIHGHRIRHIVESSNLLDTLEKTFRKALGDSNPGVRESTRTTFWVFDGIWKERAEIMLASFDTATRKQLEKVCPEPGRVTGPVTPQVKKSSVAAAIAASRAKAKAIANAPPTLRHQATTTSQILQRSVSPTPRPIIRSSTSPKDGLYTLRRPSGSRPQSPLSPPARKSASFSPSLSSPGFAPSSPLHNRTRSTEAPVSPTLGHKRFASGQISPPTSPSARNSRDTLAKSSLPASPRKSLDGAIVLPAVPSRQIRAGVHSPSRIPSPTRLSLPGRRSDALASIMSFANAPRNLNGMDESLLLAQSIPLPDDTDSEDDSHMLSFSAPFEKYHTSVPKTNASSLSAGSPPGSAPEPIVEDALRARAEQAESAAERLLELNETDDENGVSPIPPSLLPTNGSTSTLRSTVTSKPKPSQVSPTTPVNRRTAVLRQAAFLKDSPVNKKSSSLVDVLRERKDETSWWLKRVCLIDKGSPLKGSDQDTQLRALKNCISALEDGSADAATLKKLALLCLDNPVLDEASDMSLSSSFLASPTPRNGRLEKLQTEESIWRKEKLFDRMFDALKKFLTPDKSGEELEYGLIVLWQILESQGPLVEGREADVFTHLLQIRFCNNINVALEATNTIRDALVARIDPLYGLTTLHSSLRAFHSEPLDDPEKQEEKSSSYAFGLIALGKFILRLPAEILEDELPRLKTTLTTALSDSTSLVVRESAATCIIAAQLVLRDETQIFTFLDGLPDEKKNLLTYLFDKHGARSNKDPGGTEKLEKEMRRLDGRTNTPPRPK</sequence>
<gene>
    <name evidence="8" type="ORF">A7U60_g8425</name>
</gene>
<feature type="compositionally biased region" description="Polar residues" evidence="6">
    <location>
        <begin position="307"/>
        <end position="332"/>
    </location>
</feature>
<keyword evidence="5" id="KW-0131">Cell cycle</keyword>
<feature type="domain" description="TOG" evidence="7">
    <location>
        <begin position="5"/>
        <end position="263"/>
    </location>
</feature>
<feature type="compositionally biased region" description="Polar residues" evidence="6">
    <location>
        <begin position="913"/>
        <end position="940"/>
    </location>
</feature>
<feature type="compositionally biased region" description="Polar residues" evidence="6">
    <location>
        <begin position="635"/>
        <end position="650"/>
    </location>
</feature>
<dbReference type="PANTHER" id="PTHR21567:SF9">
    <property type="entry name" value="CLIP-ASSOCIATING PROTEIN"/>
    <property type="match status" value="1"/>
</dbReference>
<dbReference type="InterPro" id="IPR034085">
    <property type="entry name" value="TOG"/>
</dbReference>
<dbReference type="GO" id="GO:0090307">
    <property type="term" value="P:mitotic spindle assembly"/>
    <property type="evidence" value="ECO:0007669"/>
    <property type="project" value="TreeGrafter"/>
</dbReference>
<dbReference type="GO" id="GO:0051301">
    <property type="term" value="P:cell division"/>
    <property type="evidence" value="ECO:0007669"/>
    <property type="project" value="UniProtKB-KW"/>
</dbReference>
<reference evidence="8" key="1">
    <citation type="submission" date="2016-06" db="EMBL/GenBank/DDBJ databases">
        <title>Draft Genome sequence of the fungus Inonotus baumii.</title>
        <authorList>
            <person name="Zhu H."/>
            <person name="Lin W."/>
        </authorList>
    </citation>
    <scope>NUCLEOTIDE SEQUENCE</scope>
    <source>
        <strain evidence="8">821</strain>
    </source>
</reference>
<dbReference type="SUPFAM" id="SSF48371">
    <property type="entry name" value="ARM repeat"/>
    <property type="match status" value="1"/>
</dbReference>
<dbReference type="Pfam" id="PF12348">
    <property type="entry name" value="CLASP_N"/>
    <property type="match status" value="1"/>
</dbReference>
<name>A0A9Q5N8E9_SANBA</name>
<dbReference type="Proteomes" id="UP000757232">
    <property type="component" value="Unassembled WGS sequence"/>
</dbReference>
<evidence type="ECO:0000313" key="9">
    <source>
        <dbReference type="Proteomes" id="UP000757232"/>
    </source>
</evidence>